<keyword evidence="2" id="KW-0863">Zinc-finger</keyword>
<evidence type="ECO:0000256" key="2">
    <source>
        <dbReference type="ARBA" id="ARBA00022771"/>
    </source>
</evidence>
<evidence type="ECO:0000313" key="5">
    <source>
        <dbReference type="EMBL" id="OMJ66884.1"/>
    </source>
</evidence>
<protein>
    <recommendedName>
        <fullName evidence="4">RanBP2-type domain-containing protein</fullName>
    </recommendedName>
</protein>
<dbReference type="AlphaFoldDB" id="A0A1R2AQT7"/>
<evidence type="ECO:0000259" key="4">
    <source>
        <dbReference type="PROSITE" id="PS01358"/>
    </source>
</evidence>
<dbReference type="Proteomes" id="UP000187209">
    <property type="component" value="Unassembled WGS sequence"/>
</dbReference>
<dbReference type="OrthoDB" id="261960at2759"/>
<evidence type="ECO:0000256" key="3">
    <source>
        <dbReference type="ARBA" id="ARBA00022833"/>
    </source>
</evidence>
<dbReference type="InterPro" id="IPR001876">
    <property type="entry name" value="Znf_RanBP2"/>
</dbReference>
<comment type="caution">
    <text evidence="5">The sequence shown here is derived from an EMBL/GenBank/DDBJ whole genome shotgun (WGS) entry which is preliminary data.</text>
</comment>
<sequence>MFKCYYCKEDASRFCENGHVLVCNNHIPEHLNEGCKENLVTFDSPIIEEFSKVVTEKLQSLIEELNNAIHKFLNFISVIDTHKTTVGKNAIDAAISLQNIYSNQIKSIYERNLTMKEAKEIYQIELNINIDNFDSELNQIKKSLSNMFCRNIENILGSIKKIKTINENYNNKGSITRESKNNRILNPETSKNELKSRQDLETKTLELKISQEKIEFGNSGLSNKQNCKTEDEKNKKSGNDDSYLINKRNLLKQNLDSTSTLPQSLKVNMNIFIKTWRCACGNESDETWEVCPKCYKLKPGIKGWVCKTCKIRNPPEILSTCHLCRIYNNESLKIEEKKDKNEKKIDNQESIAKLNQRFTNKKDINKEMLKTFNFGISNTDESEVCHKCEKHELSIDINNCLPEAQRNCFTCKSSMENSSQMKSLQIERPNEEIWECVCGTKNKKNIFCTGCAQERPKFIFINKKENFNDKANEKIQRIPNIIPEPVEKIKNPIPEEKQMRLRTNSSNQYNIEENKKNRNFSLENVSSWKCLLCFKFNNEENNRCSYCYEDKAKCIINKKDTKKSWICSCKYENILDNCINCEKSRQNIIGKEVADIKNCSNCLKSFSIDKSCNCNKDMRISALCQLCSNPLGDAMICIQCENNTIKKQEIGSKNQQKKVEFPNFNSFCKTFYK</sequence>
<accession>A0A1R2AQT7</accession>
<proteinExistence type="predicted"/>
<feature type="domain" description="RanBP2-type" evidence="4">
    <location>
        <begin position="528"/>
        <end position="547"/>
    </location>
</feature>
<reference evidence="5 6" key="1">
    <citation type="submission" date="2016-11" db="EMBL/GenBank/DDBJ databases">
        <title>The macronuclear genome of Stentor coeruleus: a giant cell with tiny introns.</title>
        <authorList>
            <person name="Slabodnick M."/>
            <person name="Ruby J.G."/>
            <person name="Reiff S.B."/>
            <person name="Swart E.C."/>
            <person name="Gosai S."/>
            <person name="Prabakaran S."/>
            <person name="Witkowska E."/>
            <person name="Larue G.E."/>
            <person name="Fisher S."/>
            <person name="Freeman R.M."/>
            <person name="Gunawardena J."/>
            <person name="Chu W."/>
            <person name="Stover N.A."/>
            <person name="Gregory B.D."/>
            <person name="Nowacki M."/>
            <person name="Derisi J."/>
            <person name="Roy S.W."/>
            <person name="Marshall W.F."/>
            <person name="Sood P."/>
        </authorList>
    </citation>
    <scope>NUCLEOTIDE SEQUENCE [LARGE SCALE GENOMIC DNA]</scope>
    <source>
        <strain evidence="5">WM001</strain>
    </source>
</reference>
<dbReference type="GO" id="GO:0008270">
    <property type="term" value="F:zinc ion binding"/>
    <property type="evidence" value="ECO:0007669"/>
    <property type="project" value="UniProtKB-KW"/>
</dbReference>
<keyword evidence="6" id="KW-1185">Reference proteome</keyword>
<keyword evidence="1" id="KW-0479">Metal-binding</keyword>
<evidence type="ECO:0000313" key="6">
    <source>
        <dbReference type="Proteomes" id="UP000187209"/>
    </source>
</evidence>
<dbReference type="EMBL" id="MPUH01001611">
    <property type="protein sequence ID" value="OMJ66884.1"/>
    <property type="molecule type" value="Genomic_DNA"/>
</dbReference>
<name>A0A1R2AQT7_9CILI</name>
<organism evidence="5 6">
    <name type="scientific">Stentor coeruleus</name>
    <dbReference type="NCBI Taxonomy" id="5963"/>
    <lineage>
        <taxon>Eukaryota</taxon>
        <taxon>Sar</taxon>
        <taxon>Alveolata</taxon>
        <taxon>Ciliophora</taxon>
        <taxon>Postciliodesmatophora</taxon>
        <taxon>Heterotrichea</taxon>
        <taxon>Heterotrichida</taxon>
        <taxon>Stentoridae</taxon>
        <taxon>Stentor</taxon>
    </lineage>
</organism>
<gene>
    <name evidence="5" type="ORF">SteCoe_36120</name>
</gene>
<keyword evidence="3" id="KW-0862">Zinc</keyword>
<dbReference type="PROSITE" id="PS01358">
    <property type="entry name" value="ZF_RANBP2_1"/>
    <property type="match status" value="1"/>
</dbReference>
<evidence type="ECO:0000256" key="1">
    <source>
        <dbReference type="ARBA" id="ARBA00022723"/>
    </source>
</evidence>